<dbReference type="GO" id="GO:0005737">
    <property type="term" value="C:cytoplasm"/>
    <property type="evidence" value="ECO:0007669"/>
    <property type="project" value="TreeGrafter"/>
</dbReference>
<dbReference type="GO" id="GO:0048011">
    <property type="term" value="P:neurotrophin TRK receptor signaling pathway"/>
    <property type="evidence" value="ECO:0007669"/>
    <property type="project" value="InterPro"/>
</dbReference>
<dbReference type="Proteomes" id="UP000600918">
    <property type="component" value="Unassembled WGS sequence"/>
</dbReference>
<evidence type="ECO:0000256" key="3">
    <source>
        <dbReference type="ARBA" id="ARBA00037883"/>
    </source>
</evidence>
<dbReference type="SUPFAM" id="SSF56112">
    <property type="entry name" value="Protein kinase-like (PK-like)"/>
    <property type="match status" value="1"/>
</dbReference>
<dbReference type="PANTHER" id="PTHR22603:SF66">
    <property type="entry name" value="ETHANOLAMINE KINASE"/>
    <property type="match status" value="1"/>
</dbReference>
<evidence type="ECO:0000256" key="4">
    <source>
        <dbReference type="ARBA" id="ARBA00038211"/>
    </source>
</evidence>
<keyword evidence="1" id="KW-0594">Phospholipid biosynthesis</keyword>
<keyword evidence="8" id="KW-1185">Reference proteome</keyword>
<gene>
    <name evidence="7" type="ORF">H0235_002746</name>
</gene>
<evidence type="ECO:0000256" key="2">
    <source>
        <dbReference type="ARBA" id="ARBA00023264"/>
    </source>
</evidence>
<comment type="pathway">
    <text evidence="3">Phospholipid metabolism; phosphatidylethanolamine biosynthesis; phosphatidylethanolamine from ethanolamine: step 1/3.</text>
</comment>
<dbReference type="PANTHER" id="PTHR22603">
    <property type="entry name" value="CHOLINE/ETHANOALAMINE KINASE"/>
    <property type="match status" value="1"/>
</dbReference>
<evidence type="ECO:0000256" key="6">
    <source>
        <dbReference type="SAM" id="MobiDB-lite"/>
    </source>
</evidence>
<feature type="region of interest" description="Disordered" evidence="6">
    <location>
        <begin position="610"/>
        <end position="657"/>
    </location>
</feature>
<dbReference type="EC" id="2.7.1.82" evidence="5"/>
<proteinExistence type="inferred from homology"/>
<dbReference type="Pfam" id="PF01633">
    <property type="entry name" value="Choline_kinase"/>
    <property type="match status" value="1"/>
</dbReference>
<dbReference type="Gene3D" id="3.30.200.20">
    <property type="entry name" value="Phosphorylase Kinase, domain 1"/>
    <property type="match status" value="1"/>
</dbReference>
<evidence type="ECO:0000313" key="8">
    <source>
        <dbReference type="Proteomes" id="UP000600918"/>
    </source>
</evidence>
<comment type="caution">
    <text evidence="7">The sequence shown here is derived from an EMBL/GenBank/DDBJ whole genome shotgun (WGS) entry which is preliminary data.</text>
</comment>
<dbReference type="Gene3D" id="3.90.1200.10">
    <property type="match status" value="1"/>
</dbReference>
<keyword evidence="1" id="KW-0443">Lipid metabolism</keyword>
<dbReference type="InterPro" id="IPR026682">
    <property type="entry name" value="AKT1S1"/>
</dbReference>
<dbReference type="GO" id="GO:0032007">
    <property type="term" value="P:negative regulation of TOR signaling"/>
    <property type="evidence" value="ECO:0007669"/>
    <property type="project" value="InterPro"/>
</dbReference>
<dbReference type="CDD" id="cd05157">
    <property type="entry name" value="ETNK_euk"/>
    <property type="match status" value="1"/>
</dbReference>
<protein>
    <recommendedName>
        <fullName evidence="5">ethanolamine kinase</fullName>
        <ecNumber evidence="5">2.7.1.82</ecNumber>
    </recommendedName>
</protein>
<organism evidence="7 8">
    <name type="scientific">Vespula pensylvanica</name>
    <name type="common">Western yellow jacket</name>
    <name type="synonym">Wasp</name>
    <dbReference type="NCBI Taxonomy" id="30213"/>
    <lineage>
        <taxon>Eukaryota</taxon>
        <taxon>Metazoa</taxon>
        <taxon>Ecdysozoa</taxon>
        <taxon>Arthropoda</taxon>
        <taxon>Hexapoda</taxon>
        <taxon>Insecta</taxon>
        <taxon>Pterygota</taxon>
        <taxon>Neoptera</taxon>
        <taxon>Endopterygota</taxon>
        <taxon>Hymenoptera</taxon>
        <taxon>Apocrita</taxon>
        <taxon>Aculeata</taxon>
        <taxon>Vespoidea</taxon>
        <taxon>Vespidae</taxon>
        <taxon>Vespinae</taxon>
        <taxon>Vespula</taxon>
    </lineage>
</organism>
<dbReference type="AlphaFoldDB" id="A0A834UEM3"/>
<dbReference type="InterPro" id="IPR011009">
    <property type="entry name" value="Kinase-like_dom_sf"/>
</dbReference>
<comment type="similarity">
    <text evidence="4">Belongs to the choline/ethanolamine kinase family.</text>
</comment>
<reference evidence="7" key="1">
    <citation type="journal article" date="2020" name="G3 (Bethesda)">
        <title>High-Quality Assemblies for Three Invasive Social Wasps from the &lt;i&gt;Vespula&lt;/i&gt; Genus.</title>
        <authorList>
            <person name="Harrop T.W.R."/>
            <person name="Guhlin J."/>
            <person name="McLaughlin G.M."/>
            <person name="Permina E."/>
            <person name="Stockwell P."/>
            <person name="Gilligan J."/>
            <person name="Le Lec M.F."/>
            <person name="Gruber M.A.M."/>
            <person name="Quinn O."/>
            <person name="Lovegrove M."/>
            <person name="Duncan E.J."/>
            <person name="Remnant E.J."/>
            <person name="Van Eeckhoven J."/>
            <person name="Graham B."/>
            <person name="Knapp R.A."/>
            <person name="Langford K.W."/>
            <person name="Kronenberg Z."/>
            <person name="Press M.O."/>
            <person name="Eacker S.M."/>
            <person name="Wilson-Rankin E.E."/>
            <person name="Purcell J."/>
            <person name="Lester P.J."/>
            <person name="Dearden P.K."/>
        </authorList>
    </citation>
    <scope>NUCLEOTIDE SEQUENCE</scope>
    <source>
        <strain evidence="7">Volc-1</strain>
    </source>
</reference>
<evidence type="ECO:0000256" key="5">
    <source>
        <dbReference type="ARBA" id="ARBA00038874"/>
    </source>
</evidence>
<evidence type="ECO:0000256" key="1">
    <source>
        <dbReference type="ARBA" id="ARBA00023209"/>
    </source>
</evidence>
<keyword evidence="2" id="KW-1208">Phospholipid metabolism</keyword>
<dbReference type="GO" id="GO:0006646">
    <property type="term" value="P:phosphatidylethanolamine biosynthetic process"/>
    <property type="evidence" value="ECO:0007669"/>
    <property type="project" value="TreeGrafter"/>
</dbReference>
<accession>A0A834UEM3</accession>
<keyword evidence="1" id="KW-0444">Lipid biosynthesis</keyword>
<feature type="compositionally biased region" description="Basic and acidic residues" evidence="6">
    <location>
        <begin position="616"/>
        <end position="633"/>
    </location>
</feature>
<dbReference type="GO" id="GO:0004305">
    <property type="term" value="F:ethanolamine kinase activity"/>
    <property type="evidence" value="ECO:0007669"/>
    <property type="project" value="UniProtKB-EC"/>
</dbReference>
<dbReference type="EMBL" id="JACSDY010000002">
    <property type="protein sequence ID" value="KAF7434555.1"/>
    <property type="molecule type" value="Genomic_DNA"/>
</dbReference>
<sequence>MEENYKEVHLDITLDENDVKNGAIEIIKQIRPSWPLDQLQFKFFNHGITNKLVGLWYPGYYNDMVLIRIYGHKTDLLVNRKNEKKAIKILHKIGFTHSLYATFNNGFAYEFLEGDILTTETVKQPEIYKLVAKRMAEMHAIELNQSEVSKEPIIWKKTEKFMEFMPKKFSNPCKQLRFAKLIKPYTTLEKEYQFLKEQLSNLNSSIVYAHNDLLLSNIIYNQKKNSVTFIDYEYTGYNYQAFDIANHFIEFGGIDSPDYSLYPDESLQKAWLKIYLESYYKRNNILESEIDQLYSQVNKFVHLTHFFWGCWALIQSQYSYIDYDFLGSKGNELKRLPIDEIELTDHERADAFFREELATIKDLEVITKEQQGLVEIRNVGTWIIHRCLNCSIYTHAVHREYGAALVLININMITSPEEIERLKSNIDYSNVFRIVIDRSTFDDLDYLQPPNKFSVSQLLSATQVALGCLHQQLEEAVQRQATDVEEKIRNFTAEQYQLLEQFREKAHNEYRLLTSLLLNGEELKRLTDNTETPRQTSDDIKGNITSRTNAKNIKSHRTTNDAAYVIQTNIKCEPTLMSSNVHINNSIEKQDVYAKEPNSFDTEALFPLEGMEDTSTPDHLRSSEEESDTDVKTLTDSGQDEGIHMHRGQRGGHPTLAKSLPVNVPTFPAFIRKAIPDQGDDQLSRDPLDPHNIRASIKALAKSVHGDTVFGDLPRPRFSTQI</sequence>
<name>A0A834UEM3_VESPE</name>
<dbReference type="Pfam" id="PF15798">
    <property type="entry name" value="PRAS"/>
    <property type="match status" value="1"/>
</dbReference>
<evidence type="ECO:0000313" key="7">
    <source>
        <dbReference type="EMBL" id="KAF7434555.1"/>
    </source>
</evidence>